<feature type="region of interest" description="Disordered" evidence="1">
    <location>
        <begin position="1"/>
        <end position="24"/>
    </location>
</feature>
<dbReference type="KEGG" id="rob:CK5_14850"/>
<name>D4LQ52_9FIRM</name>
<dbReference type="HOGENOM" id="CLU_3420837_0_0_9"/>
<accession>D4LQ52</accession>
<dbReference type="EMBL" id="FP929054">
    <property type="protein sequence ID" value="CBL22910.1"/>
    <property type="molecule type" value="Genomic_DNA"/>
</dbReference>
<dbReference type="AlphaFoldDB" id="D4LQ52"/>
<proteinExistence type="predicted"/>
<reference evidence="2 3" key="1">
    <citation type="submission" date="2010-03" db="EMBL/GenBank/DDBJ databases">
        <title>The genome sequence of Ruminococcus obeum A2-162.</title>
        <authorList>
            <consortium name="metaHIT consortium -- http://www.metahit.eu/"/>
            <person name="Pajon A."/>
            <person name="Turner K."/>
            <person name="Parkhill J."/>
            <person name="Duncan S."/>
            <person name="Flint H."/>
        </authorList>
    </citation>
    <scope>NUCLEOTIDE SEQUENCE [LARGE SCALE GENOMIC DNA]</scope>
    <source>
        <strain evidence="2 3">A2-162</strain>
    </source>
</reference>
<evidence type="ECO:0000313" key="2">
    <source>
        <dbReference type="EMBL" id="CBL22910.1"/>
    </source>
</evidence>
<sequence>MNVEKAKEKAQINNLSKFSDNQIH</sequence>
<organism evidence="2 3">
    <name type="scientific">Blautia obeum A2-162</name>
    <dbReference type="NCBI Taxonomy" id="657314"/>
    <lineage>
        <taxon>Bacteria</taxon>
        <taxon>Bacillati</taxon>
        <taxon>Bacillota</taxon>
        <taxon>Clostridia</taxon>
        <taxon>Lachnospirales</taxon>
        <taxon>Lachnospiraceae</taxon>
        <taxon>Blautia</taxon>
    </lineage>
</organism>
<keyword evidence="3" id="KW-1185">Reference proteome</keyword>
<evidence type="ECO:0000313" key="3">
    <source>
        <dbReference type="Proteomes" id="UP000008955"/>
    </source>
</evidence>
<evidence type="ECO:0000256" key="1">
    <source>
        <dbReference type="SAM" id="MobiDB-lite"/>
    </source>
</evidence>
<feature type="compositionally biased region" description="Basic and acidic residues" evidence="1">
    <location>
        <begin position="1"/>
        <end position="10"/>
    </location>
</feature>
<dbReference type="Proteomes" id="UP000008955">
    <property type="component" value="Chromosome"/>
</dbReference>
<feature type="compositionally biased region" description="Polar residues" evidence="1">
    <location>
        <begin position="11"/>
        <end position="24"/>
    </location>
</feature>
<protein>
    <submittedName>
        <fullName evidence="2">Uncharacterized protein</fullName>
    </submittedName>
</protein>
<gene>
    <name evidence="2" type="ORF">CK5_14850</name>
</gene>
<reference evidence="2 3" key="2">
    <citation type="submission" date="2010-03" db="EMBL/GenBank/DDBJ databases">
        <authorList>
            <person name="Pajon A."/>
        </authorList>
    </citation>
    <scope>NUCLEOTIDE SEQUENCE [LARGE SCALE GENOMIC DNA]</scope>
    <source>
        <strain evidence="2 3">A2-162</strain>
    </source>
</reference>